<gene>
    <name evidence="4 6" type="primary">rpsF</name>
    <name evidence="6" type="ordered locus">MCJ_004530</name>
</gene>
<dbReference type="InterPro" id="IPR014717">
    <property type="entry name" value="Transl_elong_EF1B/ribsomal_bS6"/>
</dbReference>
<dbReference type="Proteomes" id="UP000001491">
    <property type="component" value="Chromosome"/>
</dbReference>
<evidence type="ECO:0000313" key="7">
    <source>
        <dbReference type="Proteomes" id="UP000001491"/>
    </source>
</evidence>
<comment type="similarity">
    <text evidence="1 4">Belongs to the bacterial ribosomal protein bS6 family.</text>
</comment>
<dbReference type="GO" id="GO:0003735">
    <property type="term" value="F:structural constituent of ribosome"/>
    <property type="evidence" value="ECO:0007669"/>
    <property type="project" value="InterPro"/>
</dbReference>
<organism evidence="6 7">
    <name type="scientific">Mesomycoplasma conjunctivae (strain ATCC 25834 / NCTC 10147 / HRC/581)</name>
    <name type="common">Mycoplasma conjunctivae</name>
    <dbReference type="NCBI Taxonomy" id="572263"/>
    <lineage>
        <taxon>Bacteria</taxon>
        <taxon>Bacillati</taxon>
        <taxon>Mycoplasmatota</taxon>
        <taxon>Mycoplasmoidales</taxon>
        <taxon>Metamycoplasmataceae</taxon>
        <taxon>Mesomycoplasma</taxon>
    </lineage>
</organism>
<dbReference type="eggNOG" id="COG0360">
    <property type="taxonomic scope" value="Bacteria"/>
</dbReference>
<keyword evidence="4" id="KW-0687">Ribonucleoprotein</keyword>
<dbReference type="InterPro" id="IPR020814">
    <property type="entry name" value="Ribosomal_S6_plastid/chlpt"/>
</dbReference>
<evidence type="ECO:0000256" key="4">
    <source>
        <dbReference type="HAMAP-Rule" id="MF_00360"/>
    </source>
</evidence>
<keyword evidence="7" id="KW-1185">Reference proteome</keyword>
<dbReference type="HAMAP" id="MF_00360">
    <property type="entry name" value="Ribosomal_bS6"/>
    <property type="match status" value="1"/>
</dbReference>
<keyword evidence="4 6" id="KW-0689">Ribosomal protein</keyword>
<dbReference type="GO" id="GO:0005840">
    <property type="term" value="C:ribosome"/>
    <property type="evidence" value="ECO:0007669"/>
    <property type="project" value="UniProtKB-KW"/>
</dbReference>
<accession>C5J6P6</accession>
<dbReference type="HOGENOM" id="CLU_137913_0_0_14"/>
<evidence type="ECO:0000256" key="3">
    <source>
        <dbReference type="ARBA" id="ARBA00035294"/>
    </source>
</evidence>
<keyword evidence="4" id="KW-0699">rRNA-binding</keyword>
<dbReference type="AlphaFoldDB" id="C5J6P6"/>
<name>C5J6P6_MESCH</name>
<feature type="region of interest" description="Disordered" evidence="5">
    <location>
        <begin position="92"/>
        <end position="146"/>
    </location>
</feature>
<dbReference type="Gene3D" id="3.30.70.60">
    <property type="match status" value="1"/>
</dbReference>
<dbReference type="InterPro" id="IPR035980">
    <property type="entry name" value="Ribosomal_bS6_sf"/>
</dbReference>
<dbReference type="EMBL" id="FM864216">
    <property type="protein sequence ID" value="CAT05156.1"/>
    <property type="molecule type" value="Genomic_DNA"/>
</dbReference>
<sequence>MPKYEIMTILDPKSDISVIKKIADSVFGSSNIEKIEKLDKTDLAYEIKKSKTGLFILMFVNSEANLVNEFVRRSNIEKAIWRFLIINLDTEKGYNKTPKPKPEKPKFFSPHNRKDYKSGDKGTKSTFKKISSKKNEDNNANVEIAK</sequence>
<feature type="compositionally biased region" description="Basic and acidic residues" evidence="5">
    <location>
        <begin position="92"/>
        <end position="123"/>
    </location>
</feature>
<dbReference type="KEGG" id="mco:MCJ_004530"/>
<evidence type="ECO:0000256" key="1">
    <source>
        <dbReference type="ARBA" id="ARBA00009512"/>
    </source>
</evidence>
<dbReference type="GO" id="GO:1990904">
    <property type="term" value="C:ribonucleoprotein complex"/>
    <property type="evidence" value="ECO:0007669"/>
    <property type="project" value="UniProtKB-KW"/>
</dbReference>
<evidence type="ECO:0000256" key="2">
    <source>
        <dbReference type="ARBA" id="ARBA00035104"/>
    </source>
</evidence>
<dbReference type="Pfam" id="PF01250">
    <property type="entry name" value="Ribosomal_S6"/>
    <property type="match status" value="1"/>
</dbReference>
<dbReference type="SUPFAM" id="SSF54995">
    <property type="entry name" value="Ribosomal protein S6"/>
    <property type="match status" value="1"/>
</dbReference>
<dbReference type="GO" id="GO:0006412">
    <property type="term" value="P:translation"/>
    <property type="evidence" value="ECO:0007669"/>
    <property type="project" value="UniProtKB-UniRule"/>
</dbReference>
<evidence type="ECO:0000256" key="5">
    <source>
        <dbReference type="SAM" id="MobiDB-lite"/>
    </source>
</evidence>
<dbReference type="NCBIfam" id="TIGR00166">
    <property type="entry name" value="S6"/>
    <property type="match status" value="1"/>
</dbReference>
<comment type="function">
    <text evidence="2 4">Binds together with bS18 to 16S ribosomal RNA.</text>
</comment>
<evidence type="ECO:0000313" key="6">
    <source>
        <dbReference type="EMBL" id="CAT05156.1"/>
    </source>
</evidence>
<protein>
    <recommendedName>
        <fullName evidence="3 4">Small ribosomal subunit protein bS6</fullName>
    </recommendedName>
</protein>
<reference evidence="7" key="1">
    <citation type="journal article" date="2009" name="BMC Bioinformatics">
        <title>The Mycoplasma conjunctivae genome sequencing, annotation and analysis.</title>
        <authorList>
            <person name="Calderon-Copete S.P."/>
            <person name="Wigger G."/>
            <person name="Wunderlin C."/>
            <person name="Schmidheini T."/>
            <person name="Frey J."/>
            <person name="Quail M.A."/>
            <person name="Falquet L."/>
        </authorList>
    </citation>
    <scope>NUCLEOTIDE SEQUENCE [LARGE SCALE GENOMIC DNA]</scope>
    <source>
        <strain evidence="7">ATCC 25834 / NCTC 10147 / HRC/581</strain>
    </source>
</reference>
<dbReference type="GO" id="GO:0019843">
    <property type="term" value="F:rRNA binding"/>
    <property type="evidence" value="ECO:0007669"/>
    <property type="project" value="UniProtKB-UniRule"/>
</dbReference>
<dbReference type="CDD" id="cd00473">
    <property type="entry name" value="bS6"/>
    <property type="match status" value="1"/>
</dbReference>
<keyword evidence="4" id="KW-0694">RNA-binding</keyword>
<dbReference type="InterPro" id="IPR000529">
    <property type="entry name" value="Ribosomal_bS6"/>
</dbReference>
<proteinExistence type="inferred from homology"/>